<gene>
    <name evidence="1" type="ORF">DW753_05825</name>
</gene>
<proteinExistence type="predicted"/>
<evidence type="ECO:0000313" key="1">
    <source>
        <dbReference type="EMBL" id="RHE32966.1"/>
    </source>
</evidence>
<dbReference type="AlphaFoldDB" id="A0A414IVL6"/>
<name>A0A414IVL6_9FIRM</name>
<organism evidence="1 2">
    <name type="scientific">Agathobacter rectalis</name>
    <dbReference type="NCBI Taxonomy" id="39491"/>
    <lineage>
        <taxon>Bacteria</taxon>
        <taxon>Bacillati</taxon>
        <taxon>Bacillota</taxon>
        <taxon>Clostridia</taxon>
        <taxon>Lachnospirales</taxon>
        <taxon>Lachnospiraceae</taxon>
        <taxon>Agathobacter</taxon>
    </lineage>
</organism>
<accession>A0A414IVL6</accession>
<reference evidence="1 2" key="1">
    <citation type="submission" date="2018-08" db="EMBL/GenBank/DDBJ databases">
        <title>A genome reference for cultivated species of the human gut microbiota.</title>
        <authorList>
            <person name="Zou Y."/>
            <person name="Xue W."/>
            <person name="Luo G."/>
        </authorList>
    </citation>
    <scope>NUCLEOTIDE SEQUENCE [LARGE SCALE GENOMIC DNA]</scope>
    <source>
        <strain evidence="1 2">AM29-10</strain>
    </source>
</reference>
<protein>
    <submittedName>
        <fullName evidence="1">EcsC protein</fullName>
    </submittedName>
</protein>
<sequence>MKEDSTMTDEKNILLPSPIIDAKEDDSIKKLCERYEKLITPGMLAKAGKKVVEVIPKPIKNVGKKAKDAITEQELYAQCMKVAVEGFEILEKQAAKLTVSENTIVKKINEVSKDVDITSIDEVCLARSYDISKLVNKYKTQDLGLALVEGGATGYFGFAGLPFNLVLSTFLYYRAVQSVAMYYGYDIKNDPAELVIASDVFMNALSPNSQGTNEVTGIIGKIMIMTEITAVKQLSKKTWEEMAKHGGVALLICQMRALANKAAQKALEKAGQKGLEESLFKGVFEQIGKSLSKKALGKAVPVAGAVIGAMFDTAQMNTVLEYADVFYNKRYLLEKEVRINTLLGVSSPIESVVIDVPEKDIVSVEDGESELRVE</sequence>
<dbReference type="Pfam" id="PF12787">
    <property type="entry name" value="EcsC"/>
    <property type="match status" value="1"/>
</dbReference>
<comment type="caution">
    <text evidence="1">The sequence shown here is derived from an EMBL/GenBank/DDBJ whole genome shotgun (WGS) entry which is preliminary data.</text>
</comment>
<evidence type="ECO:0000313" key="2">
    <source>
        <dbReference type="Proteomes" id="UP000285290"/>
    </source>
</evidence>
<dbReference type="PANTHER" id="PTHR41260">
    <property type="entry name" value="PROTEIN ECSC"/>
    <property type="match status" value="1"/>
</dbReference>
<dbReference type="InterPro" id="IPR024787">
    <property type="entry name" value="EcsC"/>
</dbReference>
<dbReference type="PANTHER" id="PTHR41260:SF1">
    <property type="entry name" value="PROTEIN ECSC"/>
    <property type="match status" value="1"/>
</dbReference>
<dbReference type="Proteomes" id="UP000285290">
    <property type="component" value="Unassembled WGS sequence"/>
</dbReference>
<dbReference type="EMBL" id="QSKC01000005">
    <property type="protein sequence ID" value="RHE32966.1"/>
    <property type="molecule type" value="Genomic_DNA"/>
</dbReference>